<organism evidence="2 3">
    <name type="scientific">Glarea lozoyensis (strain ATCC 74030 / MF5533)</name>
    <dbReference type="NCBI Taxonomy" id="1104152"/>
    <lineage>
        <taxon>Eukaryota</taxon>
        <taxon>Fungi</taxon>
        <taxon>Dikarya</taxon>
        <taxon>Ascomycota</taxon>
        <taxon>Pezizomycotina</taxon>
        <taxon>Leotiomycetes</taxon>
        <taxon>Helotiales</taxon>
        <taxon>Helotiaceae</taxon>
        <taxon>Glarea</taxon>
    </lineage>
</organism>
<dbReference type="EMBL" id="AGUE01000015">
    <property type="protein sequence ID" value="EHL03111.1"/>
    <property type="molecule type" value="Genomic_DNA"/>
</dbReference>
<evidence type="ECO:0000313" key="3">
    <source>
        <dbReference type="Proteomes" id="UP000005446"/>
    </source>
</evidence>
<dbReference type="AlphaFoldDB" id="H0EEC8"/>
<feature type="compositionally biased region" description="Low complexity" evidence="1">
    <location>
        <begin position="18"/>
        <end position="31"/>
    </location>
</feature>
<dbReference type="InParanoid" id="H0EEC8"/>
<evidence type="ECO:0000256" key="1">
    <source>
        <dbReference type="SAM" id="MobiDB-lite"/>
    </source>
</evidence>
<gene>
    <name evidence="2" type="ORF">M7I_0803</name>
</gene>
<sequence length="50" mass="5502">MSLGKQRNSSYRGRLRTRATSSTASRSNSATPNKKPPSEIPGLIRASLWQ</sequence>
<reference evidence="2 3" key="1">
    <citation type="journal article" date="2012" name="Eukaryot. Cell">
        <title>Genome sequence of the fungus Glarea lozoyensis: the first genome sequence of a species from the Helotiaceae family.</title>
        <authorList>
            <person name="Youssar L."/>
            <person name="Gruening B.A."/>
            <person name="Erxleben A."/>
            <person name="Guenther S."/>
            <person name="Huettel W."/>
        </authorList>
    </citation>
    <scope>NUCLEOTIDE SEQUENCE [LARGE SCALE GENOMIC DNA]</scope>
    <source>
        <strain evidence="3">ATCC 74030 / MF5533</strain>
    </source>
</reference>
<dbReference type="Proteomes" id="UP000005446">
    <property type="component" value="Unassembled WGS sequence"/>
</dbReference>
<evidence type="ECO:0000313" key="2">
    <source>
        <dbReference type="EMBL" id="EHL03111.1"/>
    </source>
</evidence>
<accession>H0EEC8</accession>
<name>H0EEC8_GLAL7</name>
<proteinExistence type="predicted"/>
<protein>
    <submittedName>
        <fullName evidence="2">Uncharacterized protein</fullName>
    </submittedName>
</protein>
<comment type="caution">
    <text evidence="2">The sequence shown here is derived from an EMBL/GenBank/DDBJ whole genome shotgun (WGS) entry which is preliminary data.</text>
</comment>
<feature type="compositionally biased region" description="Polar residues" evidence="1">
    <location>
        <begin position="1"/>
        <end position="11"/>
    </location>
</feature>
<dbReference type="HOGENOM" id="CLU_3125208_0_0_1"/>
<keyword evidence="3" id="KW-1185">Reference proteome</keyword>
<feature type="region of interest" description="Disordered" evidence="1">
    <location>
        <begin position="1"/>
        <end position="50"/>
    </location>
</feature>